<comment type="caution">
    <text evidence="2">The sequence shown here is derived from an EMBL/GenBank/DDBJ whole genome shotgun (WGS) entry which is preliminary data.</text>
</comment>
<reference evidence="2 3" key="1">
    <citation type="journal article" date="2022" name="Nat. Plants">
        <title>Genomes of leafy and leafless Platanthera orchids illuminate the evolution of mycoheterotrophy.</title>
        <authorList>
            <person name="Li M.H."/>
            <person name="Liu K.W."/>
            <person name="Li Z."/>
            <person name="Lu H.C."/>
            <person name="Ye Q.L."/>
            <person name="Zhang D."/>
            <person name="Wang J.Y."/>
            <person name="Li Y.F."/>
            <person name="Zhong Z.M."/>
            <person name="Liu X."/>
            <person name="Yu X."/>
            <person name="Liu D.K."/>
            <person name="Tu X.D."/>
            <person name="Liu B."/>
            <person name="Hao Y."/>
            <person name="Liao X.Y."/>
            <person name="Jiang Y.T."/>
            <person name="Sun W.H."/>
            <person name="Chen J."/>
            <person name="Chen Y.Q."/>
            <person name="Ai Y."/>
            <person name="Zhai J.W."/>
            <person name="Wu S.S."/>
            <person name="Zhou Z."/>
            <person name="Hsiao Y.Y."/>
            <person name="Wu W.L."/>
            <person name="Chen Y.Y."/>
            <person name="Lin Y.F."/>
            <person name="Hsu J.L."/>
            <person name="Li C.Y."/>
            <person name="Wang Z.W."/>
            <person name="Zhao X."/>
            <person name="Zhong W.Y."/>
            <person name="Ma X.K."/>
            <person name="Ma L."/>
            <person name="Huang J."/>
            <person name="Chen G.Z."/>
            <person name="Huang M.Z."/>
            <person name="Huang L."/>
            <person name="Peng D.H."/>
            <person name="Luo Y.B."/>
            <person name="Zou S.Q."/>
            <person name="Chen S.P."/>
            <person name="Lan S."/>
            <person name="Tsai W.C."/>
            <person name="Van de Peer Y."/>
            <person name="Liu Z.J."/>
        </authorList>
    </citation>
    <scope>NUCLEOTIDE SEQUENCE [LARGE SCALE GENOMIC DNA]</scope>
    <source>
        <strain evidence="2">Lor288</strain>
    </source>
</reference>
<keyword evidence="3" id="KW-1185">Reference proteome</keyword>
<evidence type="ECO:0000256" key="1">
    <source>
        <dbReference type="SAM" id="MobiDB-lite"/>
    </source>
</evidence>
<feature type="compositionally biased region" description="Basic and acidic residues" evidence="1">
    <location>
        <begin position="41"/>
        <end position="50"/>
    </location>
</feature>
<organism evidence="2 3">
    <name type="scientific">Platanthera guangdongensis</name>
    <dbReference type="NCBI Taxonomy" id="2320717"/>
    <lineage>
        <taxon>Eukaryota</taxon>
        <taxon>Viridiplantae</taxon>
        <taxon>Streptophyta</taxon>
        <taxon>Embryophyta</taxon>
        <taxon>Tracheophyta</taxon>
        <taxon>Spermatophyta</taxon>
        <taxon>Magnoliopsida</taxon>
        <taxon>Liliopsida</taxon>
        <taxon>Asparagales</taxon>
        <taxon>Orchidaceae</taxon>
        <taxon>Orchidoideae</taxon>
        <taxon>Orchideae</taxon>
        <taxon>Orchidinae</taxon>
        <taxon>Platanthera</taxon>
    </lineage>
</organism>
<name>A0ABR2LDM6_9ASPA</name>
<evidence type="ECO:0000313" key="2">
    <source>
        <dbReference type="EMBL" id="KAK8938185.1"/>
    </source>
</evidence>
<dbReference type="Proteomes" id="UP001412067">
    <property type="component" value="Unassembled WGS sequence"/>
</dbReference>
<accession>A0ABR2LDM6</accession>
<proteinExistence type="predicted"/>
<feature type="compositionally biased region" description="Basic and acidic residues" evidence="1">
    <location>
        <begin position="73"/>
        <end position="94"/>
    </location>
</feature>
<protein>
    <submittedName>
        <fullName evidence="2">Uncharacterized protein</fullName>
    </submittedName>
</protein>
<feature type="region of interest" description="Disordered" evidence="1">
    <location>
        <begin position="1"/>
        <end position="20"/>
    </location>
</feature>
<dbReference type="EMBL" id="JBBWWR010000021">
    <property type="protein sequence ID" value="KAK8938185.1"/>
    <property type="molecule type" value="Genomic_DNA"/>
</dbReference>
<feature type="region of interest" description="Disordered" evidence="1">
    <location>
        <begin position="41"/>
        <end position="128"/>
    </location>
</feature>
<sequence>MAEEKHHHYLFGHNPKEDEDTISENLTFTSEETHVGRDYAAKAAHGDIHDSSQTTEETDENYESEKYGCTQKAHLDEHEKHESDESGNGHKYPVEEEEKISVGVDSKVEEDEVEEAEEKKKHQLFGRD</sequence>
<evidence type="ECO:0000313" key="3">
    <source>
        <dbReference type="Proteomes" id="UP001412067"/>
    </source>
</evidence>
<feature type="compositionally biased region" description="Basic and acidic residues" evidence="1">
    <location>
        <begin position="117"/>
        <end position="128"/>
    </location>
</feature>
<gene>
    <name evidence="2" type="ORF">KSP40_PGU006557</name>
</gene>